<dbReference type="Proteomes" id="UP000619457">
    <property type="component" value="Unassembled WGS sequence"/>
</dbReference>
<reference evidence="10" key="1">
    <citation type="journal article" date="2014" name="Int. J. Syst. Evol. Microbiol.">
        <title>Complete genome sequence of Corynebacterium casei LMG S-19264T (=DSM 44701T), isolated from a smear-ripened cheese.</title>
        <authorList>
            <consortium name="US DOE Joint Genome Institute (JGI-PGF)"/>
            <person name="Walter F."/>
            <person name="Albersmeier A."/>
            <person name="Kalinowski J."/>
            <person name="Ruckert C."/>
        </authorList>
    </citation>
    <scope>NUCLEOTIDE SEQUENCE</scope>
    <source>
        <strain evidence="10">KCTC 12368</strain>
    </source>
</reference>
<dbReference type="Gene3D" id="3.60.10.10">
    <property type="entry name" value="Endonuclease/exonuclease/phosphatase"/>
    <property type="match status" value="1"/>
</dbReference>
<evidence type="ECO:0000256" key="4">
    <source>
        <dbReference type="ARBA" id="ARBA00022723"/>
    </source>
</evidence>
<evidence type="ECO:0000256" key="2">
    <source>
        <dbReference type="ARBA" id="ARBA00001946"/>
    </source>
</evidence>
<evidence type="ECO:0000256" key="5">
    <source>
        <dbReference type="ARBA" id="ARBA00022763"/>
    </source>
</evidence>
<comment type="cofactor">
    <cofactor evidence="2">
        <name>Mg(2+)</name>
        <dbReference type="ChEBI" id="CHEBI:18420"/>
    </cofactor>
</comment>
<dbReference type="InterPro" id="IPR051547">
    <property type="entry name" value="TDP2-like"/>
</dbReference>
<gene>
    <name evidence="10" type="ORF">GCM10007049_12090</name>
</gene>
<dbReference type="EMBL" id="BMWX01000002">
    <property type="protein sequence ID" value="GGZ21043.1"/>
    <property type="molecule type" value="Genomic_DNA"/>
</dbReference>
<dbReference type="GO" id="GO:0006302">
    <property type="term" value="P:double-strand break repair"/>
    <property type="evidence" value="ECO:0007669"/>
    <property type="project" value="TreeGrafter"/>
</dbReference>
<protein>
    <recommendedName>
        <fullName evidence="9">Endonuclease/exonuclease/phosphatase domain-containing protein</fullName>
    </recommendedName>
</protein>
<keyword evidence="4" id="KW-0479">Metal-binding</keyword>
<keyword evidence="5" id="KW-0227">DNA damage</keyword>
<proteinExistence type="predicted"/>
<comment type="cofactor">
    <cofactor evidence="1">
        <name>Mn(2+)</name>
        <dbReference type="ChEBI" id="CHEBI:29035"/>
    </cofactor>
</comment>
<dbReference type="GO" id="GO:0005737">
    <property type="term" value="C:cytoplasm"/>
    <property type="evidence" value="ECO:0007669"/>
    <property type="project" value="TreeGrafter"/>
</dbReference>
<dbReference type="SUPFAM" id="SSF56219">
    <property type="entry name" value="DNase I-like"/>
    <property type="match status" value="1"/>
</dbReference>
<keyword evidence="11" id="KW-1185">Reference proteome</keyword>
<sequence>MKKITFLILAFIIAFPSFGQGQKELKVISYNIWNGFDWGKDPERRLALGQWMKNQAPDVVALQELCAYTPEKLQEDATSWGHDYSVLLKTTGYSVGITSAEPIEVRSRLFAPLHHGALHVVIVGIDYLVIHLHPGSIQRRREELQLLRAYIDEVIQTTENLMVLGDFNAHSPLDASVYLENQAWLEDKWESYQEKGLDGNMAIKLQPDYSVMAGFLSLPLYDVVWQSKGASKDNVSYPAMALSDKENQGTEIPGNERIDYIMVSEDLQPSIIEAHIGNKEDNWYLSDHYPVIATFNLPAN</sequence>
<dbReference type="GO" id="GO:0046872">
    <property type="term" value="F:metal ion binding"/>
    <property type="evidence" value="ECO:0007669"/>
    <property type="project" value="UniProtKB-KW"/>
</dbReference>
<dbReference type="Pfam" id="PF03372">
    <property type="entry name" value="Exo_endo_phos"/>
    <property type="match status" value="1"/>
</dbReference>
<comment type="caution">
    <text evidence="10">The sequence shown here is derived from an EMBL/GenBank/DDBJ whole genome shotgun (WGS) entry which is preliminary data.</text>
</comment>
<evidence type="ECO:0000256" key="3">
    <source>
        <dbReference type="ARBA" id="ARBA00022722"/>
    </source>
</evidence>
<organism evidence="10 11">
    <name type="scientific">Echinicola pacifica</name>
    <dbReference type="NCBI Taxonomy" id="346377"/>
    <lineage>
        <taxon>Bacteria</taxon>
        <taxon>Pseudomonadati</taxon>
        <taxon>Bacteroidota</taxon>
        <taxon>Cytophagia</taxon>
        <taxon>Cytophagales</taxon>
        <taxon>Cyclobacteriaceae</taxon>
        <taxon>Echinicola</taxon>
    </lineage>
</organism>
<dbReference type="GO" id="GO:0070260">
    <property type="term" value="F:5'-tyrosyl-DNA phosphodiesterase activity"/>
    <property type="evidence" value="ECO:0007669"/>
    <property type="project" value="TreeGrafter"/>
</dbReference>
<feature type="domain" description="Endonuclease/exonuclease/phosphatase" evidence="9">
    <location>
        <begin position="28"/>
        <end position="288"/>
    </location>
</feature>
<dbReference type="RefSeq" id="WP_018472253.1">
    <property type="nucleotide sequence ID" value="NZ_BMWX01000002.1"/>
</dbReference>
<accession>A0A918PT42</accession>
<dbReference type="InterPro" id="IPR005135">
    <property type="entry name" value="Endo/exonuclease/phosphatase"/>
</dbReference>
<dbReference type="GO" id="GO:0003697">
    <property type="term" value="F:single-stranded DNA binding"/>
    <property type="evidence" value="ECO:0007669"/>
    <property type="project" value="TreeGrafter"/>
</dbReference>
<name>A0A918PT42_9BACT</name>
<reference evidence="10" key="2">
    <citation type="submission" date="2020-09" db="EMBL/GenBank/DDBJ databases">
        <authorList>
            <person name="Sun Q."/>
            <person name="Kim S."/>
        </authorList>
    </citation>
    <scope>NUCLEOTIDE SEQUENCE</scope>
    <source>
        <strain evidence="10">KCTC 12368</strain>
    </source>
</reference>
<dbReference type="PANTHER" id="PTHR15822">
    <property type="entry name" value="TRAF AND TNF RECEPTOR-ASSOCIATED PROTEIN"/>
    <property type="match status" value="1"/>
</dbReference>
<evidence type="ECO:0000313" key="10">
    <source>
        <dbReference type="EMBL" id="GGZ21043.1"/>
    </source>
</evidence>
<dbReference type="PANTHER" id="PTHR15822:SF4">
    <property type="entry name" value="TYROSYL-DNA PHOSPHODIESTERASE 2"/>
    <property type="match status" value="1"/>
</dbReference>
<evidence type="ECO:0000256" key="6">
    <source>
        <dbReference type="ARBA" id="ARBA00022801"/>
    </source>
</evidence>
<keyword evidence="6" id="KW-0378">Hydrolase</keyword>
<evidence type="ECO:0000259" key="9">
    <source>
        <dbReference type="Pfam" id="PF03372"/>
    </source>
</evidence>
<evidence type="ECO:0000256" key="8">
    <source>
        <dbReference type="ARBA" id="ARBA00023204"/>
    </source>
</evidence>
<evidence type="ECO:0000313" key="11">
    <source>
        <dbReference type="Proteomes" id="UP000619457"/>
    </source>
</evidence>
<dbReference type="AlphaFoldDB" id="A0A918PT42"/>
<keyword evidence="3" id="KW-0540">Nuclease</keyword>
<keyword evidence="7" id="KW-0460">Magnesium</keyword>
<keyword evidence="8" id="KW-0234">DNA repair</keyword>
<evidence type="ECO:0000256" key="7">
    <source>
        <dbReference type="ARBA" id="ARBA00022842"/>
    </source>
</evidence>
<dbReference type="GO" id="GO:0004518">
    <property type="term" value="F:nuclease activity"/>
    <property type="evidence" value="ECO:0007669"/>
    <property type="project" value="UniProtKB-KW"/>
</dbReference>
<evidence type="ECO:0000256" key="1">
    <source>
        <dbReference type="ARBA" id="ARBA00001936"/>
    </source>
</evidence>
<dbReference type="InterPro" id="IPR036691">
    <property type="entry name" value="Endo/exonu/phosph_ase_sf"/>
</dbReference>